<evidence type="ECO:0000313" key="2">
    <source>
        <dbReference type="Proteomes" id="UP000265341"/>
    </source>
</evidence>
<evidence type="ECO:0000313" key="1">
    <source>
        <dbReference type="EMBL" id="RIH83893.1"/>
    </source>
</evidence>
<accession>A0A399EK98</accession>
<proteinExistence type="predicted"/>
<dbReference type="EMBL" id="QWLA01000067">
    <property type="protein sequence ID" value="RIH83893.1"/>
    <property type="molecule type" value="Genomic_DNA"/>
</dbReference>
<dbReference type="Gene3D" id="2.60.450.10">
    <property type="entry name" value="Lipopolysaccharide (LPS) transport protein A like domain"/>
    <property type="match status" value="1"/>
</dbReference>
<protein>
    <submittedName>
        <fullName evidence="1">LPS-assembly protein LptD</fullName>
    </submittedName>
</protein>
<dbReference type="RefSeq" id="WP_147371671.1">
    <property type="nucleotide sequence ID" value="NZ_QWLA01000067.1"/>
</dbReference>
<name>A0A399EK98_9DEIN</name>
<dbReference type="AlphaFoldDB" id="A0A399EK98"/>
<dbReference type="Proteomes" id="UP000265341">
    <property type="component" value="Unassembled WGS sequence"/>
</dbReference>
<reference evidence="1 2" key="1">
    <citation type="submission" date="2018-08" db="EMBL/GenBank/DDBJ databases">
        <title>Meiothermus roseus NBRC 110900 genome sequencing project.</title>
        <authorList>
            <person name="Da Costa M.S."/>
            <person name="Albuquerque L."/>
            <person name="Raposo P."/>
            <person name="Froufe H.J.C."/>
            <person name="Barroso C.S."/>
            <person name="Egas C."/>
        </authorList>
    </citation>
    <scope>NUCLEOTIDE SEQUENCE [LARGE SCALE GENOMIC DNA]</scope>
    <source>
        <strain evidence="1 2">NBRC 110900</strain>
    </source>
</reference>
<gene>
    <name evidence="1" type="primary">lptD_3</name>
    <name evidence="1" type="ORF">Mrose_02852</name>
</gene>
<comment type="caution">
    <text evidence="1">The sequence shown here is derived from an EMBL/GenBank/DDBJ whole genome shotgun (WGS) entry which is preliminary data.</text>
</comment>
<keyword evidence="2" id="KW-1185">Reference proteome</keyword>
<sequence>MTSRKRLNSWLLLWAGATLALALAQEWYPATVELVRRGKTIVAQQQTPESFFAAEFGDIVVGQIEAIEQGIIRLKGKEAYWTNAETRIQRQHRQARLEEFKAGEWVELVFNSDRKNDAGQSFVMRLVPLSKNAEQAVEKRTKYNYAVMSDAKRVKVTFGKDATAFGNLVLVDQGLEELILLTDGIARLTGEGDTEKLEVARKATPNSVEIQQGRSKAFGTELLYNNETGEASVSGPIKLERSGDKPLSGDSNALTYNVDDETLLLSGQVRLVQKDRTTTAQSAVVREKDGVAFLYGTPQAPVTSESKDGKVRGARLKYNLDTGDVVVLEGIQGEFQD</sequence>
<dbReference type="OrthoDB" id="30488at2"/>
<organism evidence="1 2">
    <name type="scientific">Calidithermus roseus</name>
    <dbReference type="NCBI Taxonomy" id="1644118"/>
    <lineage>
        <taxon>Bacteria</taxon>
        <taxon>Thermotogati</taxon>
        <taxon>Deinococcota</taxon>
        <taxon>Deinococci</taxon>
        <taxon>Thermales</taxon>
        <taxon>Thermaceae</taxon>
        <taxon>Calidithermus</taxon>
    </lineage>
</organism>